<dbReference type="Gene3D" id="3.40.50.720">
    <property type="entry name" value="NAD(P)-binding Rossmann-like Domain"/>
    <property type="match status" value="1"/>
</dbReference>
<dbReference type="InterPro" id="IPR050259">
    <property type="entry name" value="SDR"/>
</dbReference>
<proteinExistence type="inferred from homology"/>
<dbReference type="RefSeq" id="WP_133475283.1">
    <property type="nucleotide sequence ID" value="NZ_SNWP01000012.1"/>
</dbReference>
<evidence type="ECO:0000313" key="3">
    <source>
        <dbReference type="Proteomes" id="UP000295741"/>
    </source>
</evidence>
<protein>
    <submittedName>
        <fullName evidence="2">3-oxoacyl-[acyl-carrier protein] reductase</fullName>
    </submittedName>
</protein>
<dbReference type="EMBL" id="SNWP01000012">
    <property type="protein sequence ID" value="TDO25792.1"/>
    <property type="molecule type" value="Genomic_DNA"/>
</dbReference>
<gene>
    <name evidence="2" type="ORF">BC659_2715</name>
</gene>
<dbReference type="Pfam" id="PF13561">
    <property type="entry name" value="adh_short_C2"/>
    <property type="match status" value="1"/>
</dbReference>
<comment type="caution">
    <text evidence="2">The sequence shown here is derived from an EMBL/GenBank/DDBJ whole genome shotgun (WGS) entry which is preliminary data.</text>
</comment>
<dbReference type="PRINTS" id="PR00081">
    <property type="entry name" value="GDHRDH"/>
</dbReference>
<dbReference type="AlphaFoldDB" id="A0A4R6ITD8"/>
<dbReference type="InterPro" id="IPR002347">
    <property type="entry name" value="SDR_fam"/>
</dbReference>
<comment type="similarity">
    <text evidence="1">Belongs to the short-chain dehydrogenases/reductases (SDR) family.</text>
</comment>
<dbReference type="FunFam" id="3.40.50.720:FF:000084">
    <property type="entry name" value="Short-chain dehydrogenase reductase"/>
    <property type="match status" value="1"/>
</dbReference>
<keyword evidence="3" id="KW-1185">Reference proteome</keyword>
<dbReference type="Proteomes" id="UP000295741">
    <property type="component" value="Unassembled WGS sequence"/>
</dbReference>
<dbReference type="SUPFAM" id="SSF51735">
    <property type="entry name" value="NAD(P)-binding Rossmann-fold domains"/>
    <property type="match status" value="1"/>
</dbReference>
<dbReference type="PANTHER" id="PTHR42879:SF6">
    <property type="entry name" value="NADPH-DEPENDENT REDUCTASE BACG"/>
    <property type="match status" value="1"/>
</dbReference>
<name>A0A4R6ITD8_9BACT</name>
<dbReference type="PANTHER" id="PTHR42879">
    <property type="entry name" value="3-OXOACYL-(ACYL-CARRIER-PROTEIN) REDUCTASE"/>
    <property type="match status" value="1"/>
</dbReference>
<evidence type="ECO:0000313" key="2">
    <source>
        <dbReference type="EMBL" id="TDO25792.1"/>
    </source>
</evidence>
<sequence length="262" mass="27149">MNLDLTGKTALVCGASQGLGAAVAHELALMGANVYLLARNEANLKAVLHSLDTALQQQHGYFVADTSEPSAVASLISDFLSKGHTIDILVNNSGGPASGPLLQTNVEDLEKGFRSHLLTAHTLAQLVVPGMQAKGFGRIINIVSTSVKQPINGLGISNTVRAAVANWAKTLANEIGKYGITVNNVLPGYTKTDRLDYLFGKQAADAGTSVDAIVDKTVAMIPAGRLGEPEEFAAAVAFLCSPAAAYINGINLPVDGGRTGSL</sequence>
<dbReference type="CDD" id="cd05344">
    <property type="entry name" value="BKR_like_SDR_like"/>
    <property type="match status" value="1"/>
</dbReference>
<dbReference type="InterPro" id="IPR036291">
    <property type="entry name" value="NAD(P)-bd_dom_sf"/>
</dbReference>
<evidence type="ECO:0000256" key="1">
    <source>
        <dbReference type="ARBA" id="ARBA00006484"/>
    </source>
</evidence>
<accession>A0A4R6ITD8</accession>
<organism evidence="2 3">
    <name type="scientific">Sediminibacterium goheungense</name>
    <dbReference type="NCBI Taxonomy" id="1086393"/>
    <lineage>
        <taxon>Bacteria</taxon>
        <taxon>Pseudomonadati</taxon>
        <taxon>Bacteroidota</taxon>
        <taxon>Chitinophagia</taxon>
        <taxon>Chitinophagales</taxon>
        <taxon>Chitinophagaceae</taxon>
        <taxon>Sediminibacterium</taxon>
    </lineage>
</organism>
<reference evidence="2 3" key="1">
    <citation type="submission" date="2019-03" db="EMBL/GenBank/DDBJ databases">
        <title>Genomic Encyclopedia of Archaeal and Bacterial Type Strains, Phase II (KMG-II): from individual species to whole genera.</title>
        <authorList>
            <person name="Goeker M."/>
        </authorList>
    </citation>
    <scope>NUCLEOTIDE SEQUENCE [LARGE SCALE GENOMIC DNA]</scope>
    <source>
        <strain evidence="2 3">DSM 28323</strain>
    </source>
</reference>
<dbReference type="PRINTS" id="PR00080">
    <property type="entry name" value="SDRFAMILY"/>
</dbReference>
<dbReference type="OrthoDB" id="9804774at2"/>